<dbReference type="Gene3D" id="3.30.70.1070">
    <property type="entry name" value="Sporulation related repeat"/>
    <property type="match status" value="1"/>
</dbReference>
<dbReference type="SUPFAM" id="SSF110997">
    <property type="entry name" value="Sporulation related repeat"/>
    <property type="match status" value="1"/>
</dbReference>
<evidence type="ECO:0000313" key="3">
    <source>
        <dbReference type="EMBL" id="RKD33184.1"/>
    </source>
</evidence>
<keyword evidence="1" id="KW-0812">Transmembrane</keyword>
<dbReference type="AlphaFoldDB" id="A0A419T6J0"/>
<accession>A0A419T6J0</accession>
<dbReference type="InterPro" id="IPR007730">
    <property type="entry name" value="SPOR-like_dom"/>
</dbReference>
<dbReference type="EMBL" id="MCIB01000007">
    <property type="protein sequence ID" value="RKD33184.1"/>
    <property type="molecule type" value="Genomic_DNA"/>
</dbReference>
<evidence type="ECO:0000313" key="4">
    <source>
        <dbReference type="Proteomes" id="UP000284177"/>
    </source>
</evidence>
<dbReference type="Pfam" id="PF05036">
    <property type="entry name" value="SPOR"/>
    <property type="match status" value="1"/>
</dbReference>
<protein>
    <recommendedName>
        <fullName evidence="2">SPOR domain-containing protein</fullName>
    </recommendedName>
</protein>
<proteinExistence type="predicted"/>
<dbReference type="InterPro" id="IPR036680">
    <property type="entry name" value="SPOR-like_sf"/>
</dbReference>
<keyword evidence="1" id="KW-1133">Transmembrane helix</keyword>
<name>A0A419T6J0_9FIRM</name>
<evidence type="ECO:0000256" key="1">
    <source>
        <dbReference type="SAM" id="Phobius"/>
    </source>
</evidence>
<dbReference type="Proteomes" id="UP000284177">
    <property type="component" value="Unassembled WGS sequence"/>
</dbReference>
<dbReference type="PROSITE" id="PS51724">
    <property type="entry name" value="SPOR"/>
    <property type="match status" value="1"/>
</dbReference>
<feature type="domain" description="SPOR" evidence="2">
    <location>
        <begin position="95"/>
        <end position="176"/>
    </location>
</feature>
<gene>
    <name evidence="3" type="ORF">BET03_09725</name>
</gene>
<sequence length="298" mass="35065">MRRTRNKRKLEEKKYKLMNFLAFFVFAPAVSILLGIGVVKYFILPYLADGDIISVVKNKEIVNEENIQSKDTKRQENIEEEANNENMDKFMTLELNRLNIYNVQVGSFSTIDNAKNFVDNLNRKGYGAYIVKDITRNNGFKVFAASFFNRDKAEKILTKIKKDYSDAYIKTMELGEKKIKYMENDMENIKKIKELLSVVQSVHDDETSLWYDCINTGEIGKIKELIESNTVKIDNILNEIEDKIYSNDLQIFIKRIEEQVEKRNSIIDKLDEGEKGTILESYEEFNKIFFDYLYFREE</sequence>
<feature type="transmembrane region" description="Helical" evidence="1">
    <location>
        <begin position="20"/>
        <end position="43"/>
    </location>
</feature>
<dbReference type="GO" id="GO:0042834">
    <property type="term" value="F:peptidoglycan binding"/>
    <property type="evidence" value="ECO:0007669"/>
    <property type="project" value="InterPro"/>
</dbReference>
<keyword evidence="1" id="KW-0472">Membrane</keyword>
<evidence type="ECO:0000259" key="2">
    <source>
        <dbReference type="PROSITE" id="PS51724"/>
    </source>
</evidence>
<dbReference type="OrthoDB" id="1952281at2"/>
<keyword evidence="4" id="KW-1185">Reference proteome</keyword>
<organism evidence="3 4">
    <name type="scientific">Thermohalobacter berrensis</name>
    <dbReference type="NCBI Taxonomy" id="99594"/>
    <lineage>
        <taxon>Bacteria</taxon>
        <taxon>Bacillati</taxon>
        <taxon>Bacillota</taxon>
        <taxon>Tissierellia</taxon>
        <taxon>Tissierellales</taxon>
        <taxon>Thermohalobacteraceae</taxon>
        <taxon>Thermohalobacter</taxon>
    </lineage>
</organism>
<reference evidence="3 4" key="1">
    <citation type="submission" date="2016-08" db="EMBL/GenBank/DDBJ databases">
        <title>Novel Firmicutes and Novel Genomes.</title>
        <authorList>
            <person name="Poppleton D.I."/>
            <person name="Gribaldo S."/>
        </authorList>
    </citation>
    <scope>NUCLEOTIDE SEQUENCE [LARGE SCALE GENOMIC DNA]</scope>
    <source>
        <strain evidence="3 4">CTT3</strain>
    </source>
</reference>
<dbReference type="RefSeq" id="WP_120167969.1">
    <property type="nucleotide sequence ID" value="NZ_MCIB01000007.1"/>
</dbReference>
<comment type="caution">
    <text evidence="3">The sequence shown here is derived from an EMBL/GenBank/DDBJ whole genome shotgun (WGS) entry which is preliminary data.</text>
</comment>